<keyword evidence="1" id="KW-0597">Phosphoprotein</keyword>
<evidence type="ECO:0000256" key="1">
    <source>
        <dbReference type="PROSITE-ProRule" id="PRU00169"/>
    </source>
</evidence>
<dbReference type="SMART" id="SM00448">
    <property type="entry name" value="REC"/>
    <property type="match status" value="1"/>
</dbReference>
<protein>
    <submittedName>
        <fullName evidence="3">Response regulator</fullName>
    </submittedName>
</protein>
<dbReference type="Proteomes" id="UP000587991">
    <property type="component" value="Unassembled WGS sequence"/>
</dbReference>
<dbReference type="PANTHER" id="PTHR44520:SF2">
    <property type="entry name" value="RESPONSE REGULATOR RCP1"/>
    <property type="match status" value="1"/>
</dbReference>
<proteinExistence type="predicted"/>
<dbReference type="PROSITE" id="PS50110">
    <property type="entry name" value="RESPONSE_REGULATORY"/>
    <property type="match status" value="1"/>
</dbReference>
<keyword evidence="4" id="KW-1185">Reference proteome</keyword>
<comment type="caution">
    <text evidence="3">The sequence shown here is derived from an EMBL/GenBank/DDBJ whole genome shotgun (WGS) entry which is preliminary data.</text>
</comment>
<dbReference type="SUPFAM" id="SSF52172">
    <property type="entry name" value="CheY-like"/>
    <property type="match status" value="1"/>
</dbReference>
<dbReference type="RefSeq" id="WP_168876380.1">
    <property type="nucleotide sequence ID" value="NZ_JABAIM010000001.1"/>
</dbReference>
<dbReference type="GO" id="GO:0000160">
    <property type="term" value="P:phosphorelay signal transduction system"/>
    <property type="evidence" value="ECO:0007669"/>
    <property type="project" value="InterPro"/>
</dbReference>
<dbReference type="EMBL" id="JABAIM010000001">
    <property type="protein sequence ID" value="NLR74795.1"/>
    <property type="molecule type" value="Genomic_DNA"/>
</dbReference>
<feature type="domain" description="Response regulatory" evidence="2">
    <location>
        <begin position="9"/>
        <end position="134"/>
    </location>
</feature>
<dbReference type="InterPro" id="IPR011006">
    <property type="entry name" value="CheY-like_superfamily"/>
</dbReference>
<dbReference type="InterPro" id="IPR052893">
    <property type="entry name" value="TCS_response_regulator"/>
</dbReference>
<evidence type="ECO:0000313" key="3">
    <source>
        <dbReference type="EMBL" id="NLR74795.1"/>
    </source>
</evidence>
<evidence type="ECO:0000259" key="2">
    <source>
        <dbReference type="PROSITE" id="PS50110"/>
    </source>
</evidence>
<dbReference type="Gene3D" id="3.40.50.2300">
    <property type="match status" value="1"/>
</dbReference>
<gene>
    <name evidence="3" type="ORF">HF682_06430</name>
</gene>
<accession>A0A847S7H1</accession>
<organism evidence="3 4">
    <name type="scientific">Leeia aquatica</name>
    <dbReference type="NCBI Taxonomy" id="2725557"/>
    <lineage>
        <taxon>Bacteria</taxon>
        <taxon>Pseudomonadati</taxon>
        <taxon>Pseudomonadota</taxon>
        <taxon>Betaproteobacteria</taxon>
        <taxon>Neisseriales</taxon>
        <taxon>Leeiaceae</taxon>
        <taxon>Leeia</taxon>
    </lineage>
</organism>
<dbReference type="PANTHER" id="PTHR44520">
    <property type="entry name" value="RESPONSE REGULATOR RCP1-RELATED"/>
    <property type="match status" value="1"/>
</dbReference>
<feature type="modified residue" description="4-aspartylphosphate" evidence="1">
    <location>
        <position position="67"/>
    </location>
</feature>
<dbReference type="InterPro" id="IPR001789">
    <property type="entry name" value="Sig_transdc_resp-reg_receiver"/>
</dbReference>
<dbReference type="CDD" id="cd17557">
    <property type="entry name" value="REC_Rcp-like"/>
    <property type="match status" value="1"/>
</dbReference>
<sequence length="149" mass="16953">MPDLMRPISLLIADDDQEDCLLTRKALEAARLHNQLEFVADGVYLMQRLQQSLQNPEMALPDLILLDLNMPRMDGRSALQAIRNHPQLRHLPVVVLTTSREEEDVFRSYDLGANSFITKPVLFDNLVAAMQSLGHYWLSIVQLPKHPVA</sequence>
<dbReference type="AlphaFoldDB" id="A0A847S7H1"/>
<dbReference type="Pfam" id="PF00072">
    <property type="entry name" value="Response_reg"/>
    <property type="match status" value="1"/>
</dbReference>
<evidence type="ECO:0000313" key="4">
    <source>
        <dbReference type="Proteomes" id="UP000587991"/>
    </source>
</evidence>
<name>A0A847S7H1_9NEIS</name>
<reference evidence="3 4" key="1">
    <citation type="submission" date="2020-04" db="EMBL/GenBank/DDBJ databases">
        <title>Draft genome of Leeia sp. IMCC25680.</title>
        <authorList>
            <person name="Song J."/>
            <person name="Cho J.-C."/>
        </authorList>
    </citation>
    <scope>NUCLEOTIDE SEQUENCE [LARGE SCALE GENOMIC DNA]</scope>
    <source>
        <strain evidence="3 4">IMCC25680</strain>
    </source>
</reference>